<dbReference type="SUPFAM" id="SSF57184">
    <property type="entry name" value="Growth factor receptor domain"/>
    <property type="match status" value="1"/>
</dbReference>
<dbReference type="PROSITE" id="PS50041">
    <property type="entry name" value="C_TYPE_LECTIN_2"/>
    <property type="match status" value="1"/>
</dbReference>
<dbReference type="InterPro" id="IPR001304">
    <property type="entry name" value="C-type_lectin-like"/>
</dbReference>
<evidence type="ECO:0000259" key="1">
    <source>
        <dbReference type="PROSITE" id="PS50041"/>
    </source>
</evidence>
<dbReference type="Gene3D" id="3.10.100.10">
    <property type="entry name" value="Mannose-Binding Protein A, subunit A"/>
    <property type="match status" value="1"/>
</dbReference>
<dbReference type="CDD" id="cd00037">
    <property type="entry name" value="CLECT"/>
    <property type="match status" value="1"/>
</dbReference>
<dbReference type="OrthoDB" id="6364198at2759"/>
<feature type="domain" description="C-type lectin" evidence="1">
    <location>
        <begin position="206"/>
        <end position="316"/>
    </location>
</feature>
<dbReference type="Pfam" id="PF00059">
    <property type="entry name" value="Lectin_C"/>
    <property type="match status" value="1"/>
</dbReference>
<protein>
    <submittedName>
        <fullName evidence="2">Snaclec stejaggregin-A subunit alpha</fullName>
    </submittedName>
</protein>
<gene>
    <name evidence="2" type="primary">SLAA_0</name>
    <name evidence="2" type="ORF">FJT64_018258</name>
</gene>
<dbReference type="PANTHER" id="PTHR22803">
    <property type="entry name" value="MANNOSE, PHOSPHOLIPASE, LECTIN RECEPTOR RELATED"/>
    <property type="match status" value="1"/>
</dbReference>
<proteinExistence type="predicted"/>
<dbReference type="InterPro" id="IPR050111">
    <property type="entry name" value="C-type_lectin/snaclec_domain"/>
</dbReference>
<evidence type="ECO:0000313" key="3">
    <source>
        <dbReference type="Proteomes" id="UP000440578"/>
    </source>
</evidence>
<dbReference type="Proteomes" id="UP000440578">
    <property type="component" value="Unassembled WGS sequence"/>
</dbReference>
<dbReference type="EMBL" id="VIIS01000285">
    <property type="protein sequence ID" value="KAF0310889.1"/>
    <property type="molecule type" value="Genomic_DNA"/>
</dbReference>
<dbReference type="InterPro" id="IPR009030">
    <property type="entry name" value="Growth_fac_rcpt_cys_sf"/>
</dbReference>
<reference evidence="2 3" key="1">
    <citation type="submission" date="2019-07" db="EMBL/GenBank/DDBJ databases">
        <title>Draft genome assembly of a fouling barnacle, Amphibalanus amphitrite (Darwin, 1854): The first reference genome for Thecostraca.</title>
        <authorList>
            <person name="Kim W."/>
        </authorList>
    </citation>
    <scope>NUCLEOTIDE SEQUENCE [LARGE SCALE GENOMIC DNA]</scope>
    <source>
        <strain evidence="2">SNU_AA5</strain>
        <tissue evidence="2">Soma without cirri and trophi</tissue>
    </source>
</reference>
<dbReference type="InterPro" id="IPR016187">
    <property type="entry name" value="CTDL_fold"/>
</dbReference>
<organism evidence="2 3">
    <name type="scientific">Amphibalanus amphitrite</name>
    <name type="common">Striped barnacle</name>
    <name type="synonym">Balanus amphitrite</name>
    <dbReference type="NCBI Taxonomy" id="1232801"/>
    <lineage>
        <taxon>Eukaryota</taxon>
        <taxon>Metazoa</taxon>
        <taxon>Ecdysozoa</taxon>
        <taxon>Arthropoda</taxon>
        <taxon>Crustacea</taxon>
        <taxon>Multicrustacea</taxon>
        <taxon>Cirripedia</taxon>
        <taxon>Thoracica</taxon>
        <taxon>Thoracicalcarea</taxon>
        <taxon>Balanomorpha</taxon>
        <taxon>Balanoidea</taxon>
        <taxon>Balanidae</taxon>
        <taxon>Amphibalaninae</taxon>
        <taxon>Amphibalanus</taxon>
    </lineage>
</organism>
<dbReference type="InterPro" id="IPR016186">
    <property type="entry name" value="C-type_lectin-like/link_sf"/>
</dbReference>
<keyword evidence="3" id="KW-1185">Reference proteome</keyword>
<accession>A0A6A4X009</accession>
<name>A0A6A4X009_AMPAM</name>
<evidence type="ECO:0000313" key="2">
    <source>
        <dbReference type="EMBL" id="KAF0310889.1"/>
    </source>
</evidence>
<dbReference type="SMART" id="SM00034">
    <property type="entry name" value="CLECT"/>
    <property type="match status" value="1"/>
</dbReference>
<dbReference type="SUPFAM" id="SSF56436">
    <property type="entry name" value="C-type lectin-like"/>
    <property type="match status" value="1"/>
</dbReference>
<sequence length="336" mass="36442">MKSAPRTGVVQKIDDFDVCAIKRAIHSMYEKGERVTLNSILMKVTSELDLTFSRSSLRKILLQNGFRYRKLFSRPRSAVRSVLLWSAMAMPLRLPAPLLLFLLSALPVPSSGSGQLLQVVPWDSADHPELALTAAVSPVQCGVRCLRWSGAQPCAALAFSTGQCRLLACPAGHSLTNGVCAPDCPAGTALENGQCVVQCPTGWVTFGNACYLRVAEARSWAASETHCGAQLSGAHLASVHSAEEETFIWNLMSSNGALPVNYHIGFKHLGTDTAFAFHWVDGTTAVYTNWRTGQPNFDQTLDLGTSMYTSGEAWCDVSYDASYVFHSICKFAPSAK</sequence>
<comment type="caution">
    <text evidence="2">The sequence shown here is derived from an EMBL/GenBank/DDBJ whole genome shotgun (WGS) entry which is preliminary data.</text>
</comment>
<dbReference type="AlphaFoldDB" id="A0A6A4X009"/>